<dbReference type="InterPro" id="IPR036768">
    <property type="entry name" value="PolIII_chi_sf"/>
</dbReference>
<evidence type="ECO:0000313" key="2">
    <source>
        <dbReference type="Proteomes" id="UP000788153"/>
    </source>
</evidence>
<protein>
    <submittedName>
        <fullName evidence="1">DNA polymerase-3 subunit chi</fullName>
        <ecNumber evidence="1">2.7.7.7</ecNumber>
    </submittedName>
</protein>
<dbReference type="Proteomes" id="UP000788153">
    <property type="component" value="Unassembled WGS sequence"/>
</dbReference>
<dbReference type="InterPro" id="IPR007459">
    <property type="entry name" value="DNA_pol3_chi"/>
</dbReference>
<dbReference type="PANTHER" id="PTHR38767:SF1">
    <property type="entry name" value="DNA POLYMERASE III SUBUNIT CHI"/>
    <property type="match status" value="1"/>
</dbReference>
<sequence>MKADFYHLTAQPLDRVLPVIAEKVLGSGERLLIVAGDQAQRSALDKLLWSYSAASFLPHGEAGGERDAEQPVLISGNPAAANAATNIAIVDGVWREEALSFARVFHFFGEDSIAAARAAWKSLADREGVDRRYWKQDEGGRWQQVA</sequence>
<name>A0ABX0U4U1_9SPHN</name>
<dbReference type="Pfam" id="PF04364">
    <property type="entry name" value="DNA_pol3_chi"/>
    <property type="match status" value="1"/>
</dbReference>
<keyword evidence="1" id="KW-0808">Transferase</keyword>
<organism evidence="1 2">
    <name type="scientific">Sphingomonas japonica</name>
    <dbReference type="NCBI Taxonomy" id="511662"/>
    <lineage>
        <taxon>Bacteria</taxon>
        <taxon>Pseudomonadati</taxon>
        <taxon>Pseudomonadota</taxon>
        <taxon>Alphaproteobacteria</taxon>
        <taxon>Sphingomonadales</taxon>
        <taxon>Sphingomonadaceae</taxon>
        <taxon>Sphingomonas</taxon>
    </lineage>
</organism>
<comment type="caution">
    <text evidence="1">The sequence shown here is derived from an EMBL/GenBank/DDBJ whole genome shotgun (WGS) entry which is preliminary data.</text>
</comment>
<reference evidence="1 2" key="1">
    <citation type="submission" date="2020-03" db="EMBL/GenBank/DDBJ databases">
        <title>Genomic Encyclopedia of Type Strains, Phase IV (KMG-IV): sequencing the most valuable type-strain genomes for metagenomic binning, comparative biology and taxonomic classification.</title>
        <authorList>
            <person name="Goeker M."/>
        </authorList>
    </citation>
    <scope>NUCLEOTIDE SEQUENCE [LARGE SCALE GENOMIC DNA]</scope>
    <source>
        <strain evidence="1 2">DSM 22753</strain>
    </source>
</reference>
<dbReference type="SUPFAM" id="SSF102400">
    <property type="entry name" value="DNA polymerase III chi subunit"/>
    <property type="match status" value="1"/>
</dbReference>
<evidence type="ECO:0000313" key="1">
    <source>
        <dbReference type="EMBL" id="NIJ25075.1"/>
    </source>
</evidence>
<proteinExistence type="predicted"/>
<dbReference type="PANTHER" id="PTHR38767">
    <property type="entry name" value="DNA POLYMERASE III SUBUNIT CHI"/>
    <property type="match status" value="1"/>
</dbReference>
<dbReference type="Gene3D" id="3.40.50.10110">
    <property type="entry name" value="DNA polymerase III subunit chi"/>
    <property type="match status" value="1"/>
</dbReference>
<dbReference type="GO" id="GO:0003887">
    <property type="term" value="F:DNA-directed DNA polymerase activity"/>
    <property type="evidence" value="ECO:0007669"/>
    <property type="project" value="UniProtKB-EC"/>
</dbReference>
<dbReference type="EC" id="2.7.7.7" evidence="1"/>
<dbReference type="NCBIfam" id="NF004347">
    <property type="entry name" value="PRK05728.1-4"/>
    <property type="match status" value="1"/>
</dbReference>
<accession>A0ABX0U4U1</accession>
<keyword evidence="2" id="KW-1185">Reference proteome</keyword>
<dbReference type="RefSeq" id="WP_140047540.1">
    <property type="nucleotide sequence ID" value="NZ_BAAAEV010000001.1"/>
</dbReference>
<gene>
    <name evidence="1" type="ORF">FHT01_002617</name>
</gene>
<dbReference type="EMBL" id="JAASQP010000001">
    <property type="protein sequence ID" value="NIJ25075.1"/>
    <property type="molecule type" value="Genomic_DNA"/>
</dbReference>
<keyword evidence="1" id="KW-0548">Nucleotidyltransferase</keyword>